<dbReference type="PANTHER" id="PTHR43194:SF2">
    <property type="entry name" value="PEROXISOMAL MEMBRANE PROTEIN LPX1"/>
    <property type="match status" value="1"/>
</dbReference>
<protein>
    <submittedName>
        <fullName evidence="2">Lysophospholipase, alpha-beta hydrolase superfamily</fullName>
    </submittedName>
</protein>
<dbReference type="InterPro" id="IPR029058">
    <property type="entry name" value="AB_hydrolase_fold"/>
</dbReference>
<dbReference type="EMBL" id="FZOS01000005">
    <property type="protein sequence ID" value="SNS36680.1"/>
    <property type="molecule type" value="Genomic_DNA"/>
</dbReference>
<dbReference type="OrthoDB" id="9808398at2"/>
<gene>
    <name evidence="2" type="ORF">SAMN06295912_10575</name>
</gene>
<dbReference type="PRINTS" id="PR00111">
    <property type="entry name" value="ABHYDROLASE"/>
</dbReference>
<evidence type="ECO:0000259" key="1">
    <source>
        <dbReference type="Pfam" id="PF00561"/>
    </source>
</evidence>
<dbReference type="InterPro" id="IPR050228">
    <property type="entry name" value="Carboxylesterase_BioH"/>
</dbReference>
<dbReference type="Gene3D" id="3.40.50.1820">
    <property type="entry name" value="alpha/beta hydrolase"/>
    <property type="match status" value="1"/>
</dbReference>
<proteinExistence type="predicted"/>
<dbReference type="InterPro" id="IPR000073">
    <property type="entry name" value="AB_hydrolase_1"/>
</dbReference>
<dbReference type="Pfam" id="PF00561">
    <property type="entry name" value="Abhydrolase_1"/>
    <property type="match status" value="1"/>
</dbReference>
<feature type="domain" description="AB hydrolase-1" evidence="1">
    <location>
        <begin position="29"/>
        <end position="262"/>
    </location>
</feature>
<evidence type="ECO:0000313" key="2">
    <source>
        <dbReference type="EMBL" id="SNS36680.1"/>
    </source>
</evidence>
<name>A0A239DW24_9SPHN</name>
<reference evidence="3" key="1">
    <citation type="submission" date="2017-06" db="EMBL/GenBank/DDBJ databases">
        <authorList>
            <person name="Varghese N."/>
            <person name="Submissions S."/>
        </authorList>
    </citation>
    <scope>NUCLEOTIDE SEQUENCE [LARGE SCALE GENOMIC DNA]</scope>
    <source>
        <strain evidence="3">LNB2</strain>
    </source>
</reference>
<dbReference type="AlphaFoldDB" id="A0A239DW24"/>
<keyword evidence="3" id="KW-1185">Reference proteome</keyword>
<dbReference type="PANTHER" id="PTHR43194">
    <property type="entry name" value="HYDROLASE ALPHA/BETA FOLD FAMILY"/>
    <property type="match status" value="1"/>
</dbReference>
<organism evidence="2 3">
    <name type="scientific">Edaphosphingomonas laterariae</name>
    <dbReference type="NCBI Taxonomy" id="861865"/>
    <lineage>
        <taxon>Bacteria</taxon>
        <taxon>Pseudomonadati</taxon>
        <taxon>Pseudomonadota</taxon>
        <taxon>Alphaproteobacteria</taxon>
        <taxon>Sphingomonadales</taxon>
        <taxon>Rhizorhabdaceae</taxon>
        <taxon>Edaphosphingomonas</taxon>
    </lineage>
</organism>
<dbReference type="SUPFAM" id="SSF53474">
    <property type="entry name" value="alpha/beta-Hydrolases"/>
    <property type="match status" value="1"/>
</dbReference>
<dbReference type="GO" id="GO:0016787">
    <property type="term" value="F:hydrolase activity"/>
    <property type="evidence" value="ECO:0007669"/>
    <property type="project" value="UniProtKB-KW"/>
</dbReference>
<sequence length="290" mass="31150">MGMIERISFRGHDGISLAADIRGPADGAPVLLLHGGGQTRGAWGATADALARKGFRVTTMDLRGHGESEWSPDGIYMLDRFADDLRGVIAEIGEDPVLVGASLGGLTSMLACGEGPKAPLAALVLVDIVPRIERGGGDHVVGFMRGTKDGFDSLEDAAEAIAGYLPHRPRPKSLGGLAKNLRQGEDGRYYWRWDPEFVRPRENWNPDETSRRLGAAAQAIDAPILMVRGTKSEIVSDEALRHFRELLPQAEVAEIPEARHMVAGDDNDAFLGAITDFVARHAGRGEKADG</sequence>
<keyword evidence="2" id="KW-0378">Hydrolase</keyword>
<dbReference type="Proteomes" id="UP000198281">
    <property type="component" value="Unassembled WGS sequence"/>
</dbReference>
<evidence type="ECO:0000313" key="3">
    <source>
        <dbReference type="Proteomes" id="UP000198281"/>
    </source>
</evidence>
<accession>A0A239DW24</accession>